<evidence type="ECO:0000313" key="5">
    <source>
        <dbReference type="EMBL" id="KRS18314.1"/>
    </source>
</evidence>
<evidence type="ECO:0000313" key="7">
    <source>
        <dbReference type="Proteomes" id="UP000051401"/>
    </source>
</evidence>
<proteinExistence type="inferred from homology"/>
<keyword evidence="7" id="KW-1185">Reference proteome</keyword>
<feature type="domain" description="Solute-binding protein family 5" evidence="4">
    <location>
        <begin position="109"/>
        <end position="473"/>
    </location>
</feature>
<dbReference type="InterPro" id="IPR039424">
    <property type="entry name" value="SBP_5"/>
</dbReference>
<dbReference type="CDD" id="cd08503">
    <property type="entry name" value="PBP2_NikA_DppA_OppA_like_17"/>
    <property type="match status" value="1"/>
</dbReference>
<dbReference type="EMBL" id="LAXI01000004">
    <property type="protein sequence ID" value="KRS18314.1"/>
    <property type="molecule type" value="Genomic_DNA"/>
</dbReference>
<dbReference type="GO" id="GO:0043190">
    <property type="term" value="C:ATP-binding cassette (ABC) transporter complex"/>
    <property type="evidence" value="ECO:0007669"/>
    <property type="project" value="InterPro"/>
</dbReference>
<evidence type="ECO:0000313" key="6">
    <source>
        <dbReference type="EMBL" id="QEW26842.1"/>
    </source>
</evidence>
<dbReference type="PIRSF" id="PIRSF002741">
    <property type="entry name" value="MppA"/>
    <property type="match status" value="1"/>
</dbReference>
<dbReference type="Gene3D" id="3.10.105.10">
    <property type="entry name" value="Dipeptide-binding Protein, Domain 3"/>
    <property type="match status" value="1"/>
</dbReference>
<dbReference type="RefSeq" id="WP_057815532.1">
    <property type="nucleotide sequence ID" value="NZ_CP031598.1"/>
</dbReference>
<evidence type="ECO:0000256" key="1">
    <source>
        <dbReference type="ARBA" id="ARBA00004418"/>
    </source>
</evidence>
<dbReference type="Proteomes" id="UP000325785">
    <property type="component" value="Chromosome"/>
</dbReference>
<comment type="subcellular location">
    <subcellularLocation>
        <location evidence="1">Periplasm</location>
    </subcellularLocation>
</comment>
<evidence type="ECO:0000259" key="4">
    <source>
        <dbReference type="Pfam" id="PF00496"/>
    </source>
</evidence>
<dbReference type="Pfam" id="PF00496">
    <property type="entry name" value="SBP_bac_5"/>
    <property type="match status" value="1"/>
</dbReference>
<protein>
    <submittedName>
        <fullName evidence="5">Diguanylate cyclase</fullName>
    </submittedName>
    <submittedName>
        <fullName evidence="6">Dipeptide-binding protein DppE</fullName>
    </submittedName>
</protein>
<reference evidence="6 8" key="2">
    <citation type="submission" date="2018-08" db="EMBL/GenBank/DDBJ databases">
        <title>Genetic Globetrotter - A new plasmid hitch-hiking vast phylogenetic and geographic distances.</title>
        <authorList>
            <person name="Vollmers J."/>
            <person name="Petersen J."/>
        </authorList>
    </citation>
    <scope>NUCLEOTIDE SEQUENCE [LARGE SCALE GENOMIC DNA]</scope>
    <source>
        <strain evidence="6 8">DSM 26383</strain>
    </source>
</reference>
<dbReference type="KEGG" id="rid:RIdsm_02648"/>
<accession>A0A0T5PBA4</accession>
<dbReference type="Proteomes" id="UP000051401">
    <property type="component" value="Unassembled WGS sequence"/>
</dbReference>
<evidence type="ECO:0000256" key="3">
    <source>
        <dbReference type="ARBA" id="ARBA00022729"/>
    </source>
</evidence>
<gene>
    <name evidence="6" type="primary">dppE_3</name>
    <name evidence="6" type="ORF">RIdsm_02648</name>
    <name evidence="5" type="ORF">XM52_09250</name>
</gene>
<dbReference type="GO" id="GO:0030288">
    <property type="term" value="C:outer membrane-bounded periplasmic space"/>
    <property type="evidence" value="ECO:0007669"/>
    <property type="project" value="UniProtKB-ARBA"/>
</dbReference>
<dbReference type="GO" id="GO:0015833">
    <property type="term" value="P:peptide transport"/>
    <property type="evidence" value="ECO:0007669"/>
    <property type="project" value="TreeGrafter"/>
</dbReference>
<dbReference type="PROSITE" id="PS51318">
    <property type="entry name" value="TAT"/>
    <property type="match status" value="1"/>
</dbReference>
<name>A0A0T5PBA4_9RHOB</name>
<dbReference type="OrthoDB" id="9803988at2"/>
<dbReference type="SUPFAM" id="SSF53850">
    <property type="entry name" value="Periplasmic binding protein-like II"/>
    <property type="match status" value="1"/>
</dbReference>
<dbReference type="AlphaFoldDB" id="A0A0T5PBA4"/>
<dbReference type="PANTHER" id="PTHR30290:SF38">
    <property type="entry name" value="D,D-DIPEPTIDE-BINDING PERIPLASMIC PROTEIN DDPA-RELATED"/>
    <property type="match status" value="1"/>
</dbReference>
<evidence type="ECO:0000256" key="2">
    <source>
        <dbReference type="ARBA" id="ARBA00005695"/>
    </source>
</evidence>
<reference evidence="5 7" key="1">
    <citation type="submission" date="2015-04" db="EMBL/GenBank/DDBJ databases">
        <title>The draft genome sequence of Roseovarius indicus B108T.</title>
        <authorList>
            <person name="Li G."/>
            <person name="Lai Q."/>
            <person name="Shao Z."/>
            <person name="Yan P."/>
        </authorList>
    </citation>
    <scope>NUCLEOTIDE SEQUENCE [LARGE SCALE GENOMIC DNA]</scope>
    <source>
        <strain evidence="5 7">B108</strain>
    </source>
</reference>
<dbReference type="InterPro" id="IPR000914">
    <property type="entry name" value="SBP_5_dom"/>
</dbReference>
<organism evidence="5 7">
    <name type="scientific">Roseovarius indicus</name>
    <dbReference type="NCBI Taxonomy" id="540747"/>
    <lineage>
        <taxon>Bacteria</taxon>
        <taxon>Pseudomonadati</taxon>
        <taxon>Pseudomonadota</taxon>
        <taxon>Alphaproteobacteria</taxon>
        <taxon>Rhodobacterales</taxon>
        <taxon>Roseobacteraceae</taxon>
        <taxon>Roseovarius</taxon>
    </lineage>
</organism>
<dbReference type="PANTHER" id="PTHR30290">
    <property type="entry name" value="PERIPLASMIC BINDING COMPONENT OF ABC TRANSPORTER"/>
    <property type="match status" value="1"/>
</dbReference>
<dbReference type="PATRIC" id="fig|540747.5.peg.4645"/>
<keyword evidence="3" id="KW-0732">Signal</keyword>
<dbReference type="EMBL" id="CP031598">
    <property type="protein sequence ID" value="QEW26842.1"/>
    <property type="molecule type" value="Genomic_DNA"/>
</dbReference>
<comment type="similarity">
    <text evidence="2">Belongs to the bacterial solute-binding protein 5 family.</text>
</comment>
<evidence type="ECO:0000313" key="8">
    <source>
        <dbReference type="Proteomes" id="UP000325785"/>
    </source>
</evidence>
<dbReference type="InterPro" id="IPR006311">
    <property type="entry name" value="TAT_signal"/>
</dbReference>
<sequence>MSLTKRAEPPVHPAAEGLARELRAGLIGRREFLARVTGLGASTAAACALGGFALPSAAAAQIAQGGTLRIQQSVREMKDPRLYDWSELGNQTRGFLEYLVEYEGDGSFRGMLLESWEVNDDATGYILNVRQGVRWNNGDAFTAEDVARNIARWCDTSLPGNSMAGRLAGLIDTETGQPREGAVTVTGDHTVELSLSAPDIAIIANFSDYPAAVVHESYEGGDPFAHGIGTGPFRPVSLTPNESCILERNTDHAWWGTEVFGGPYVDRVEFHDYGTDPASWVRAAREGEVDLLYETVGDFVDVMDGLGWTRTRTETAATTVIRGNQQAEVDGQRPYEDAAVRRALALAVDNAICLELGYGGRGTVAANHHVSPIHPAYADIGPAEYDPAAALAQMRELEMAGFEHELITIDDEWQRNTGDAVAALLRDAGLGVRRTILPGSIFWDNWKDYPFSATQWNHRPLDVQVLALAYRSGAVWNETGYANPEFDALLDEAMSIADAGERRAVMEKIETLLRDDGVIIQPFWRALFSHHNGQLVNAEKHPAHEIHLYKIGFAE</sequence>
<dbReference type="STRING" id="540747.SAMN04488031_101696"/>
<dbReference type="Gene3D" id="3.40.190.10">
    <property type="entry name" value="Periplasmic binding protein-like II"/>
    <property type="match status" value="1"/>
</dbReference>
<dbReference type="GO" id="GO:1904680">
    <property type="term" value="F:peptide transmembrane transporter activity"/>
    <property type="evidence" value="ECO:0007669"/>
    <property type="project" value="TreeGrafter"/>
</dbReference>
<dbReference type="InterPro" id="IPR030678">
    <property type="entry name" value="Peptide/Ni-bd"/>
</dbReference>